<accession>A0A183G142</accession>
<protein>
    <submittedName>
        <fullName evidence="1 3">Uncharacterized protein</fullName>
    </submittedName>
</protein>
<evidence type="ECO:0000313" key="1">
    <source>
        <dbReference type="EMBL" id="VDP01084.1"/>
    </source>
</evidence>
<dbReference type="AlphaFoldDB" id="A0A183G142"/>
<proteinExistence type="predicted"/>
<accession>A0A3P8B8N4</accession>
<gene>
    <name evidence="1" type="ORF">HPBE_LOCUS14875</name>
</gene>
<dbReference type="Proteomes" id="UP000050761">
    <property type="component" value="Unassembled WGS sequence"/>
</dbReference>
<sequence length="301" mass="33598">MSDATSTDKFKFDRVALQNSSPRFHRGDGKYARGLTLHYTKKTLENGVLRSRYLQLVRIIRGPRWTHARVVETSDRQEQAVILTLQAFFETPAAGQTSVVSDLVGCIKVDRDTPLPKWLRYCYNRGAVVEAARDDRCHGIRSSDSARSEPIELEDSTARMQKLSLASGDRRATSVSSLSSRGVFCEEIRRATESSVSEPLMRSGLESQSFGDNARTYSERASSGIDWKPPKVSANFETVVDITTEKPSGKALSMSRPLERCARIGPLDKRRLRTTVPEGVRSCPASSFLTYRNEDLHCTTA</sequence>
<organism evidence="2 3">
    <name type="scientific">Heligmosomoides polygyrus</name>
    <name type="common">Parasitic roundworm</name>
    <dbReference type="NCBI Taxonomy" id="6339"/>
    <lineage>
        <taxon>Eukaryota</taxon>
        <taxon>Metazoa</taxon>
        <taxon>Ecdysozoa</taxon>
        <taxon>Nematoda</taxon>
        <taxon>Chromadorea</taxon>
        <taxon>Rhabditida</taxon>
        <taxon>Rhabditina</taxon>
        <taxon>Rhabditomorpha</taxon>
        <taxon>Strongyloidea</taxon>
        <taxon>Heligmosomidae</taxon>
        <taxon>Heligmosomoides</taxon>
    </lineage>
</organism>
<keyword evidence="2" id="KW-1185">Reference proteome</keyword>
<reference evidence="3" key="2">
    <citation type="submission" date="2019-09" db="UniProtKB">
        <authorList>
            <consortium name="WormBaseParasite"/>
        </authorList>
    </citation>
    <scope>IDENTIFICATION</scope>
</reference>
<dbReference type="EMBL" id="UZAH01028584">
    <property type="protein sequence ID" value="VDP01084.1"/>
    <property type="molecule type" value="Genomic_DNA"/>
</dbReference>
<dbReference type="WBParaSite" id="HPBE_0001487401-mRNA-1">
    <property type="protein sequence ID" value="HPBE_0001487401-mRNA-1"/>
    <property type="gene ID" value="HPBE_0001487401"/>
</dbReference>
<name>A0A183G142_HELPZ</name>
<evidence type="ECO:0000313" key="2">
    <source>
        <dbReference type="Proteomes" id="UP000050761"/>
    </source>
</evidence>
<evidence type="ECO:0000313" key="3">
    <source>
        <dbReference type="WBParaSite" id="HPBE_0001487401-mRNA-1"/>
    </source>
</evidence>
<reference evidence="1 2" key="1">
    <citation type="submission" date="2018-11" db="EMBL/GenBank/DDBJ databases">
        <authorList>
            <consortium name="Pathogen Informatics"/>
        </authorList>
    </citation>
    <scope>NUCLEOTIDE SEQUENCE [LARGE SCALE GENOMIC DNA]</scope>
</reference>